<dbReference type="Proteomes" id="UP000244334">
    <property type="component" value="Unassembled WGS sequence"/>
</dbReference>
<protein>
    <submittedName>
        <fullName evidence="1">Uncharacterized protein</fullName>
    </submittedName>
</protein>
<comment type="caution">
    <text evidence="1">The sequence shown here is derived from an EMBL/GenBank/DDBJ whole genome shotgun (WGS) entry which is preliminary data.</text>
</comment>
<evidence type="ECO:0000313" key="1">
    <source>
        <dbReference type="EMBL" id="RAP70590.1"/>
    </source>
</evidence>
<proteinExistence type="predicted"/>
<gene>
    <name evidence="1" type="ORF">ACZ87_02604</name>
</gene>
<name>A0A328TKH0_9GAMM</name>
<dbReference type="EMBL" id="LJAM02000309">
    <property type="protein sequence ID" value="RAP70590.1"/>
    <property type="molecule type" value="Genomic_DNA"/>
</dbReference>
<organism evidence="1 2">
    <name type="scientific">Candidatus Erwinia dacicola</name>
    <dbReference type="NCBI Taxonomy" id="252393"/>
    <lineage>
        <taxon>Bacteria</taxon>
        <taxon>Pseudomonadati</taxon>
        <taxon>Pseudomonadota</taxon>
        <taxon>Gammaproteobacteria</taxon>
        <taxon>Enterobacterales</taxon>
        <taxon>Erwiniaceae</taxon>
        <taxon>Erwinia</taxon>
    </lineage>
</organism>
<reference evidence="1" key="1">
    <citation type="submission" date="2018-04" db="EMBL/GenBank/DDBJ databases">
        <title>Genomes of the Obligate Erwinia dacicola and Facultative Enterobacter sp. OLF Endosymbionts of the Olive Fruit fly, Bactrocera oleae.</title>
        <authorList>
            <person name="Estes A.M."/>
            <person name="Hearn D.J."/>
            <person name="Agarwal S."/>
            <person name="Pierson E.A."/>
            <person name="Dunning-Hotopp J.C."/>
        </authorList>
    </citation>
    <scope>NUCLEOTIDE SEQUENCE [LARGE SCALE GENOMIC DNA]</scope>
    <source>
        <strain evidence="1">Oroville</strain>
    </source>
</reference>
<dbReference type="AlphaFoldDB" id="A0A328TKH0"/>
<keyword evidence="2" id="KW-1185">Reference proteome</keyword>
<sequence length="42" mass="4802">MGDFDRLYHVVHQIDSLVIITMNMAERSPSFSNNLAKIAPIR</sequence>
<accession>A0A328TKH0</accession>
<evidence type="ECO:0000313" key="2">
    <source>
        <dbReference type="Proteomes" id="UP000244334"/>
    </source>
</evidence>